<accession>B4CYM9</accession>
<evidence type="ECO:0008006" key="4">
    <source>
        <dbReference type="Google" id="ProtNLM"/>
    </source>
</evidence>
<gene>
    <name evidence="2" type="ORF">CfE428DRAFT_1767</name>
</gene>
<dbReference type="Gene3D" id="3.40.30.10">
    <property type="entry name" value="Glutaredoxin"/>
    <property type="match status" value="1"/>
</dbReference>
<feature type="chain" id="PRO_5002800303" description="Thioredoxin domain-containing protein" evidence="1">
    <location>
        <begin position="33"/>
        <end position="155"/>
    </location>
</feature>
<dbReference type="EMBL" id="ABVL01000004">
    <property type="protein sequence ID" value="EDY20570.1"/>
    <property type="molecule type" value="Genomic_DNA"/>
</dbReference>
<dbReference type="InterPro" id="IPR036249">
    <property type="entry name" value="Thioredoxin-like_sf"/>
</dbReference>
<reference evidence="2 3" key="1">
    <citation type="journal article" date="2011" name="J. Bacteriol.">
        <title>Genome sequence of Chthoniobacter flavus Ellin428, an aerobic heterotrophic soil bacterium.</title>
        <authorList>
            <person name="Kant R."/>
            <person name="van Passel M.W."/>
            <person name="Palva A."/>
            <person name="Lucas S."/>
            <person name="Lapidus A."/>
            <person name="Glavina Del Rio T."/>
            <person name="Dalin E."/>
            <person name="Tice H."/>
            <person name="Bruce D."/>
            <person name="Goodwin L."/>
            <person name="Pitluck S."/>
            <person name="Larimer F.W."/>
            <person name="Land M.L."/>
            <person name="Hauser L."/>
            <person name="Sangwan P."/>
            <person name="de Vos W.M."/>
            <person name="Janssen P.H."/>
            <person name="Smidt H."/>
        </authorList>
    </citation>
    <scope>NUCLEOTIDE SEQUENCE [LARGE SCALE GENOMIC DNA]</scope>
    <source>
        <strain evidence="2 3">Ellin428</strain>
    </source>
</reference>
<dbReference type="Proteomes" id="UP000005824">
    <property type="component" value="Unassembled WGS sequence"/>
</dbReference>
<name>B4CYM9_9BACT</name>
<keyword evidence="3" id="KW-1185">Reference proteome</keyword>
<dbReference type="STRING" id="497964.CfE428DRAFT_1767"/>
<protein>
    <recommendedName>
        <fullName evidence="4">Thioredoxin domain-containing protein</fullName>
    </recommendedName>
</protein>
<dbReference type="InParanoid" id="B4CYM9"/>
<evidence type="ECO:0000256" key="1">
    <source>
        <dbReference type="SAM" id="SignalP"/>
    </source>
</evidence>
<proteinExistence type="predicted"/>
<dbReference type="SUPFAM" id="SSF52833">
    <property type="entry name" value="Thioredoxin-like"/>
    <property type="match status" value="1"/>
</dbReference>
<feature type="signal peptide" evidence="1">
    <location>
        <begin position="1"/>
        <end position="32"/>
    </location>
</feature>
<dbReference type="AlphaFoldDB" id="B4CYM9"/>
<sequence precursor="true">MSNELSYFPLQRMKTFSLLAVLLGMLTAGALAAAPVPMTDFNKTLVAASNQQKLAFILLGRSTCGICNATRAMIKEGRINVTAADYVMADLNIDNPRTEAVFMQRYGKQKFGDTLPFVVVTDSHGKLLASSGGPKSAAQWNALLASAKRKTGAKG</sequence>
<evidence type="ECO:0000313" key="3">
    <source>
        <dbReference type="Proteomes" id="UP000005824"/>
    </source>
</evidence>
<evidence type="ECO:0000313" key="2">
    <source>
        <dbReference type="EMBL" id="EDY20570.1"/>
    </source>
</evidence>
<organism evidence="2 3">
    <name type="scientific">Chthoniobacter flavus Ellin428</name>
    <dbReference type="NCBI Taxonomy" id="497964"/>
    <lineage>
        <taxon>Bacteria</taxon>
        <taxon>Pseudomonadati</taxon>
        <taxon>Verrucomicrobiota</taxon>
        <taxon>Spartobacteria</taxon>
        <taxon>Chthoniobacterales</taxon>
        <taxon>Chthoniobacteraceae</taxon>
        <taxon>Chthoniobacter</taxon>
    </lineage>
</organism>
<comment type="caution">
    <text evidence="2">The sequence shown here is derived from an EMBL/GenBank/DDBJ whole genome shotgun (WGS) entry which is preliminary data.</text>
</comment>
<keyword evidence="1" id="KW-0732">Signal</keyword>